<feature type="domain" description="YcaO" evidence="2">
    <location>
        <begin position="78"/>
        <end position="422"/>
    </location>
</feature>
<dbReference type="AlphaFoldDB" id="C0QGC7"/>
<name>C0QGC7_DESAH</name>
<dbReference type="eggNOG" id="COG0457">
    <property type="taxonomic scope" value="Bacteria"/>
</dbReference>
<reference evidence="3 4" key="1">
    <citation type="journal article" date="2009" name="Environ. Microbiol.">
        <title>Genome sequence of Desulfobacterium autotrophicum HRM2, a marine sulfate reducer oxidizing organic carbon completely to carbon dioxide.</title>
        <authorList>
            <person name="Strittmatter A.W."/>
            <person name="Liesegang H."/>
            <person name="Rabus R."/>
            <person name="Decker I."/>
            <person name="Amann J."/>
            <person name="Andres S."/>
            <person name="Henne A."/>
            <person name="Fricke W.F."/>
            <person name="Martinez-Arias R."/>
            <person name="Bartels D."/>
            <person name="Goesmann A."/>
            <person name="Krause L."/>
            <person name="Puehler A."/>
            <person name="Klenk H.P."/>
            <person name="Richter M."/>
            <person name="Schuler M."/>
            <person name="Gloeckner F.O."/>
            <person name="Meyerdierks A."/>
            <person name="Gottschalk G."/>
            <person name="Amann R."/>
        </authorList>
    </citation>
    <scope>NUCLEOTIDE SEQUENCE [LARGE SCALE GENOMIC DNA]</scope>
    <source>
        <strain evidence="4">ATCC 43914 / DSM 3382 / HRM2</strain>
    </source>
</reference>
<dbReference type="KEGG" id="dat:HRM2_46500"/>
<dbReference type="NCBIfam" id="TIGR00702">
    <property type="entry name" value="YcaO-type kinase domain"/>
    <property type="match status" value="1"/>
</dbReference>
<dbReference type="InterPro" id="IPR011990">
    <property type="entry name" value="TPR-like_helical_dom_sf"/>
</dbReference>
<evidence type="ECO:0000313" key="3">
    <source>
        <dbReference type="EMBL" id="ACN17706.1"/>
    </source>
</evidence>
<dbReference type="Proteomes" id="UP000000442">
    <property type="component" value="Chromosome"/>
</dbReference>
<dbReference type="InterPro" id="IPR003776">
    <property type="entry name" value="YcaO-like_dom"/>
</dbReference>
<evidence type="ECO:0000259" key="2">
    <source>
        <dbReference type="PROSITE" id="PS51664"/>
    </source>
</evidence>
<sequence>MNARITLKDAFKTHTLDQDKIISPEETVKRFRERTRLLDLKILKKTERIDNGRLDIPVFFSECGTDAKDVIGTNKQMGKGADPAQSEASAVMELAERYSFFSFKNDPENFIVDTYTKVKAGAIPFETILQSVHDRGGDEGAKEKLFEDLPLQWTKGFNMTRDKEVLIPFNWFYMINEFNGPAAGNCVEEAICQGLSELVERHTSSLVSHKQLSVPAIDPDSATDPAVREMVEKYRRAGIQFYISDFTLDMGIPTVGVLAYDPTTFPGASEIVWTAGTAPNPEKALSRALTETAQLSGDFNTCSNYVASGLPKFTTIEQAAYIIGQQPLTPISLLPNLSDNNIRIEVERYVAALEKRGMDALLINTTHPGLQIPAFYTILPGAHFRERAAEASLGMFAARLITESFDPKEAVARLDHMETLLPSRYYTRFYQGLTHLSLGDPQTAEIYLQAALDLDPATGNIPDICSYLGVSLKEMEMYDRALEVLERGEAIDPDRTDIHNLKGFCHFKMKNHEQAVACFKRVIEIDPSSGIDYANVAANLRELGQRGDAIHYYEQALRIDPSLDFARDDLDRLKGI</sequence>
<dbReference type="EMBL" id="CP001087">
    <property type="protein sequence ID" value="ACN17706.1"/>
    <property type="molecule type" value="Genomic_DNA"/>
</dbReference>
<protein>
    <recommendedName>
        <fullName evidence="2">YcaO domain-containing protein</fullName>
    </recommendedName>
</protein>
<keyword evidence="1" id="KW-0802">TPR repeat</keyword>
<dbReference type="Pfam" id="PF13181">
    <property type="entry name" value="TPR_8"/>
    <property type="match status" value="2"/>
</dbReference>
<dbReference type="HOGENOM" id="CLU_473066_0_0_7"/>
<dbReference type="Gene3D" id="3.30.1330.230">
    <property type="match status" value="1"/>
</dbReference>
<evidence type="ECO:0000313" key="4">
    <source>
        <dbReference type="Proteomes" id="UP000000442"/>
    </source>
</evidence>
<dbReference type="eggNOG" id="COG1944">
    <property type="taxonomic scope" value="Bacteria"/>
</dbReference>
<dbReference type="PANTHER" id="PTHR37809">
    <property type="entry name" value="RIBOSOMAL PROTEIN S12 METHYLTHIOTRANSFERASE ACCESSORY FACTOR YCAO"/>
    <property type="match status" value="1"/>
</dbReference>
<accession>C0QGC7</accession>
<dbReference type="Pfam" id="PF02624">
    <property type="entry name" value="YcaO"/>
    <property type="match status" value="1"/>
</dbReference>
<evidence type="ECO:0000256" key="1">
    <source>
        <dbReference type="PROSITE-ProRule" id="PRU00339"/>
    </source>
</evidence>
<dbReference type="SMART" id="SM00028">
    <property type="entry name" value="TPR"/>
    <property type="match status" value="4"/>
</dbReference>
<dbReference type="InterPro" id="IPR019734">
    <property type="entry name" value="TPR_rpt"/>
</dbReference>
<gene>
    <name evidence="3" type="ordered locus">HRM2_46500</name>
</gene>
<dbReference type="Pfam" id="PF00515">
    <property type="entry name" value="TPR_1"/>
    <property type="match status" value="1"/>
</dbReference>
<dbReference type="Gene3D" id="1.25.40.10">
    <property type="entry name" value="Tetratricopeptide repeat domain"/>
    <property type="match status" value="1"/>
</dbReference>
<feature type="repeat" description="TPR" evidence="1">
    <location>
        <begin position="496"/>
        <end position="529"/>
    </location>
</feature>
<dbReference type="STRING" id="177437.HRM2_46500"/>
<dbReference type="Gene3D" id="3.30.160.660">
    <property type="match status" value="1"/>
</dbReference>
<dbReference type="PANTHER" id="PTHR37809:SF1">
    <property type="entry name" value="RIBOSOMAL PROTEIN S12 METHYLTHIOTRANSFERASE ACCESSORY FACTOR YCAO"/>
    <property type="match status" value="1"/>
</dbReference>
<dbReference type="Gene3D" id="3.30.40.250">
    <property type="match status" value="1"/>
</dbReference>
<dbReference type="RefSeq" id="WP_015906417.1">
    <property type="nucleotide sequence ID" value="NC_012108.1"/>
</dbReference>
<dbReference type="SUPFAM" id="SSF48452">
    <property type="entry name" value="TPR-like"/>
    <property type="match status" value="1"/>
</dbReference>
<dbReference type="PROSITE" id="PS51664">
    <property type="entry name" value="YCAO"/>
    <property type="match status" value="1"/>
</dbReference>
<proteinExistence type="predicted"/>
<keyword evidence="4" id="KW-1185">Reference proteome</keyword>
<dbReference type="OrthoDB" id="5380721at2"/>
<feature type="repeat" description="TPR" evidence="1">
    <location>
        <begin position="530"/>
        <end position="563"/>
    </location>
</feature>
<organism evidence="3 4">
    <name type="scientific">Desulforapulum autotrophicum (strain ATCC 43914 / DSM 3382 / VKM B-1955 / HRM2)</name>
    <name type="common">Desulfobacterium autotrophicum</name>
    <dbReference type="NCBI Taxonomy" id="177437"/>
    <lineage>
        <taxon>Bacteria</taxon>
        <taxon>Pseudomonadati</taxon>
        <taxon>Thermodesulfobacteriota</taxon>
        <taxon>Desulfobacteria</taxon>
        <taxon>Desulfobacterales</taxon>
        <taxon>Desulfobacteraceae</taxon>
        <taxon>Desulforapulum</taxon>
    </lineage>
</organism>
<dbReference type="PROSITE" id="PS50005">
    <property type="entry name" value="TPR"/>
    <property type="match status" value="2"/>
</dbReference>